<proteinExistence type="predicted"/>
<dbReference type="Gene3D" id="3.40.50.1820">
    <property type="entry name" value="alpha/beta hydrolase"/>
    <property type="match status" value="1"/>
</dbReference>
<keyword evidence="2" id="KW-0472">Membrane</keyword>
<dbReference type="Pfam" id="PF00756">
    <property type="entry name" value="Esterase"/>
    <property type="match status" value="1"/>
</dbReference>
<dbReference type="InterPro" id="IPR029058">
    <property type="entry name" value="AB_hydrolase_fold"/>
</dbReference>
<comment type="caution">
    <text evidence="3">The sequence shown here is derived from an EMBL/GenBank/DDBJ whole genome shotgun (WGS) entry which is preliminary data.</text>
</comment>
<gene>
    <name evidence="3" type="ORF">GCM10025780_08960</name>
</gene>
<feature type="region of interest" description="Disordered" evidence="1">
    <location>
        <begin position="46"/>
        <end position="82"/>
    </location>
</feature>
<dbReference type="EMBL" id="BAABLM010000001">
    <property type="protein sequence ID" value="GAA4668451.1"/>
    <property type="molecule type" value="Genomic_DNA"/>
</dbReference>
<evidence type="ECO:0000256" key="1">
    <source>
        <dbReference type="SAM" id="MobiDB-lite"/>
    </source>
</evidence>
<organism evidence="3 4">
    <name type="scientific">Frondihabitans cladoniiphilus</name>
    <dbReference type="NCBI Taxonomy" id="715785"/>
    <lineage>
        <taxon>Bacteria</taxon>
        <taxon>Bacillati</taxon>
        <taxon>Actinomycetota</taxon>
        <taxon>Actinomycetes</taxon>
        <taxon>Micrococcales</taxon>
        <taxon>Microbacteriaceae</taxon>
        <taxon>Frondihabitans</taxon>
    </lineage>
</organism>
<feature type="transmembrane region" description="Helical" evidence="2">
    <location>
        <begin position="21"/>
        <end position="43"/>
    </location>
</feature>
<evidence type="ECO:0000256" key="2">
    <source>
        <dbReference type="SAM" id="Phobius"/>
    </source>
</evidence>
<reference evidence="4" key="1">
    <citation type="journal article" date="2019" name="Int. J. Syst. Evol. Microbiol.">
        <title>The Global Catalogue of Microorganisms (GCM) 10K type strain sequencing project: providing services to taxonomists for standard genome sequencing and annotation.</title>
        <authorList>
            <consortium name="The Broad Institute Genomics Platform"/>
            <consortium name="The Broad Institute Genome Sequencing Center for Infectious Disease"/>
            <person name="Wu L."/>
            <person name="Ma J."/>
        </authorList>
    </citation>
    <scope>NUCLEOTIDE SEQUENCE [LARGE SCALE GENOMIC DNA]</scope>
    <source>
        <strain evidence="4">JCM 18956</strain>
    </source>
</reference>
<dbReference type="InterPro" id="IPR050583">
    <property type="entry name" value="Mycobacterial_A85_antigen"/>
</dbReference>
<dbReference type="InterPro" id="IPR000801">
    <property type="entry name" value="Esterase-like"/>
</dbReference>
<dbReference type="RefSeq" id="WP_345373648.1">
    <property type="nucleotide sequence ID" value="NZ_BAABLM010000001.1"/>
</dbReference>
<evidence type="ECO:0000313" key="4">
    <source>
        <dbReference type="Proteomes" id="UP001501295"/>
    </source>
</evidence>
<name>A0ABP8VNA3_9MICO</name>
<dbReference type="SUPFAM" id="SSF53474">
    <property type="entry name" value="alpha/beta-Hydrolases"/>
    <property type="match status" value="1"/>
</dbReference>
<dbReference type="Proteomes" id="UP001501295">
    <property type="component" value="Unassembled WGS sequence"/>
</dbReference>
<dbReference type="PANTHER" id="PTHR48098:SF1">
    <property type="entry name" value="DIACYLGLYCEROL ACYLTRANSFERASE_MYCOLYLTRANSFERASE AG85A"/>
    <property type="match status" value="1"/>
</dbReference>
<protein>
    <recommendedName>
        <fullName evidence="5">Esterase</fullName>
    </recommendedName>
</protein>
<dbReference type="PANTHER" id="PTHR48098">
    <property type="entry name" value="ENTEROCHELIN ESTERASE-RELATED"/>
    <property type="match status" value="1"/>
</dbReference>
<sequence>MSRRRAQSKSSRRSGSVVGSVAFAVASAVAVAGLVFGGIGLGMGSAPGGGSSSSPVSAHSTATPPAAQDSSTATPTAPAEPVVPPIALGGADSVRPTPDLGAPGAVTVAGAVTTKSLYRTWKPPRGMPSVGTVTATSIPGTASGFVARPAEIYRPPAALVANAPALPVVILLSGQPASPESVIEVGSVEKTLDVLAAVNHGLAPIVVVPDQLGQPQDNPMCVDGPLGNAATYVMTDVVGWIRANLHVADDRDSWAVGGFSEGGTCSLQFAAAHPDVFGALVDVSGEEAPSVGTIAATIARGFRGSRAAYEAALPTTLLRAHTPYSDEVGLFAVGGTDTHYGPIMQEMSGAAAASGIQVARYLSPNSGHNWTTATNGFAAGLGMLYPRFGLAAAGQYLPAATQPG</sequence>
<keyword evidence="4" id="KW-1185">Reference proteome</keyword>
<feature type="compositionally biased region" description="Low complexity" evidence="1">
    <location>
        <begin position="52"/>
        <end position="80"/>
    </location>
</feature>
<keyword evidence="2" id="KW-1133">Transmembrane helix</keyword>
<evidence type="ECO:0000313" key="3">
    <source>
        <dbReference type="EMBL" id="GAA4668451.1"/>
    </source>
</evidence>
<accession>A0ABP8VNA3</accession>
<evidence type="ECO:0008006" key="5">
    <source>
        <dbReference type="Google" id="ProtNLM"/>
    </source>
</evidence>
<keyword evidence="2" id="KW-0812">Transmembrane</keyword>